<dbReference type="OrthoDB" id="1467341at2"/>
<organism evidence="1 2">
    <name type="scientific">Brumimicrobium oceani</name>
    <dbReference type="NCBI Taxonomy" id="2100725"/>
    <lineage>
        <taxon>Bacteria</taxon>
        <taxon>Pseudomonadati</taxon>
        <taxon>Bacteroidota</taxon>
        <taxon>Flavobacteriia</taxon>
        <taxon>Flavobacteriales</taxon>
        <taxon>Crocinitomicaceae</taxon>
        <taxon>Brumimicrobium</taxon>
    </lineage>
</organism>
<evidence type="ECO:0000313" key="2">
    <source>
        <dbReference type="Proteomes" id="UP000245370"/>
    </source>
</evidence>
<dbReference type="RefSeq" id="WP_109359681.1">
    <property type="nucleotide sequence ID" value="NZ_QFRJ01000007.1"/>
</dbReference>
<dbReference type="AlphaFoldDB" id="A0A2U2XBX2"/>
<protein>
    <recommendedName>
        <fullName evidence="3">Lipoprotein</fullName>
    </recommendedName>
</protein>
<dbReference type="EMBL" id="QFRJ01000007">
    <property type="protein sequence ID" value="PWH85278.1"/>
    <property type="molecule type" value="Genomic_DNA"/>
</dbReference>
<reference evidence="1 2" key="2">
    <citation type="submission" date="2018-05" db="EMBL/GenBank/DDBJ databases">
        <authorList>
            <person name="Lanie J.A."/>
            <person name="Ng W.-L."/>
            <person name="Kazmierczak K.M."/>
            <person name="Andrzejewski T.M."/>
            <person name="Davidsen T.M."/>
            <person name="Wayne K.J."/>
            <person name="Tettelin H."/>
            <person name="Glass J.I."/>
            <person name="Rusch D."/>
            <person name="Podicherti R."/>
            <person name="Tsui H.-C.T."/>
            <person name="Winkler M.E."/>
        </authorList>
    </citation>
    <scope>NUCLEOTIDE SEQUENCE [LARGE SCALE GENOMIC DNA]</scope>
    <source>
        <strain evidence="1 2">C305</strain>
    </source>
</reference>
<dbReference type="Proteomes" id="UP000245370">
    <property type="component" value="Unassembled WGS sequence"/>
</dbReference>
<dbReference type="PROSITE" id="PS51257">
    <property type="entry name" value="PROKAR_LIPOPROTEIN"/>
    <property type="match status" value="1"/>
</dbReference>
<sequence>MKQYLIFLVLIAFIVSSCDKVKELKDEISSHKYSPQLVLKPVDSLSRIYSPHCSELIPFPLDSAESLEIDVDNDGLKDFKFTYTTHYEFVSSVDSCENHNSSILMEAIGLENKIIVKEEAMNQVRVLAQDDLISNTSSVSSNAFIFLEDAEVAEDVVLESGNKFIGVRLSSNRMGWIKVYHDRSIFKFTVLQNAYNSNFHLDIKAGQTK</sequence>
<comment type="caution">
    <text evidence="1">The sequence shown here is derived from an EMBL/GenBank/DDBJ whole genome shotgun (WGS) entry which is preliminary data.</text>
</comment>
<accession>A0A2U2XBX2</accession>
<reference evidence="1 2" key="1">
    <citation type="submission" date="2018-05" db="EMBL/GenBank/DDBJ databases">
        <title>Brumimicrobium oceani sp. nov., isolated from coastal sediment.</title>
        <authorList>
            <person name="Kou Y."/>
        </authorList>
    </citation>
    <scope>NUCLEOTIDE SEQUENCE [LARGE SCALE GENOMIC DNA]</scope>
    <source>
        <strain evidence="1 2">C305</strain>
    </source>
</reference>
<keyword evidence="2" id="KW-1185">Reference proteome</keyword>
<name>A0A2U2XBX2_9FLAO</name>
<gene>
    <name evidence="1" type="ORF">DIT68_10085</name>
</gene>
<proteinExistence type="predicted"/>
<evidence type="ECO:0008006" key="3">
    <source>
        <dbReference type="Google" id="ProtNLM"/>
    </source>
</evidence>
<evidence type="ECO:0000313" key="1">
    <source>
        <dbReference type="EMBL" id="PWH85278.1"/>
    </source>
</evidence>